<keyword evidence="1" id="KW-0812">Transmembrane</keyword>
<dbReference type="Proteomes" id="UP001221597">
    <property type="component" value="Chromosome"/>
</dbReference>
<gene>
    <name evidence="2" type="ORF">P9989_17100</name>
</gene>
<name>A0ABY8IV76_9BACI</name>
<proteinExistence type="predicted"/>
<sequence length="91" mass="10369">MTAYLNKTNTVLAQLYFLVMNFYHNITLSQHELRNSERTQKNAAFWITVLFIILGVASIAALIWACNHYGNGASFLGEFKFMGIYIKIKCG</sequence>
<evidence type="ECO:0000313" key="3">
    <source>
        <dbReference type="Proteomes" id="UP001221597"/>
    </source>
</evidence>
<reference evidence="2 3" key="1">
    <citation type="submission" date="2023-04" db="EMBL/GenBank/DDBJ databases">
        <title>Genome sequence of Halobacillus naozhouensis KACC 21980.</title>
        <authorList>
            <person name="Kim S."/>
            <person name="Heo J."/>
            <person name="Kwon S.-W."/>
        </authorList>
    </citation>
    <scope>NUCLEOTIDE SEQUENCE [LARGE SCALE GENOMIC DNA]</scope>
    <source>
        <strain evidence="2 3">KCTC 13234</strain>
    </source>
</reference>
<keyword evidence="1" id="KW-1133">Transmembrane helix</keyword>
<evidence type="ECO:0000313" key="2">
    <source>
        <dbReference type="EMBL" id="WFT74069.1"/>
    </source>
</evidence>
<dbReference type="EMBL" id="CP121671">
    <property type="protein sequence ID" value="WFT74069.1"/>
    <property type="molecule type" value="Genomic_DNA"/>
</dbReference>
<dbReference type="RefSeq" id="WP_283076073.1">
    <property type="nucleotide sequence ID" value="NZ_CP121671.1"/>
</dbReference>
<keyword evidence="1" id="KW-0472">Membrane</keyword>
<evidence type="ECO:0000256" key="1">
    <source>
        <dbReference type="SAM" id="Phobius"/>
    </source>
</evidence>
<protein>
    <submittedName>
        <fullName evidence="2">Uncharacterized protein</fullName>
    </submittedName>
</protein>
<keyword evidence="3" id="KW-1185">Reference proteome</keyword>
<accession>A0ABY8IV76</accession>
<feature type="transmembrane region" description="Helical" evidence="1">
    <location>
        <begin position="43"/>
        <end position="65"/>
    </location>
</feature>
<organism evidence="2 3">
    <name type="scientific">Halobacillus naozhouensis</name>
    <dbReference type="NCBI Taxonomy" id="554880"/>
    <lineage>
        <taxon>Bacteria</taxon>
        <taxon>Bacillati</taxon>
        <taxon>Bacillota</taxon>
        <taxon>Bacilli</taxon>
        <taxon>Bacillales</taxon>
        <taxon>Bacillaceae</taxon>
        <taxon>Halobacillus</taxon>
    </lineage>
</organism>